<keyword evidence="3 13" id="KW-0716">Sensory transduction</keyword>
<keyword evidence="5 13" id="KW-0552">Olfaction</keyword>
<accession>A0AAN7MJ39</accession>
<evidence type="ECO:0000256" key="10">
    <source>
        <dbReference type="ARBA" id="ARBA00023180"/>
    </source>
</evidence>
<feature type="transmembrane region" description="Helical" evidence="13">
    <location>
        <begin position="197"/>
        <end position="229"/>
    </location>
</feature>
<evidence type="ECO:0000313" key="16">
    <source>
        <dbReference type="Proteomes" id="UP001333110"/>
    </source>
</evidence>
<evidence type="ECO:0000256" key="1">
    <source>
        <dbReference type="ARBA" id="ARBA00004651"/>
    </source>
</evidence>
<keyword evidence="2 13" id="KW-1003">Cell membrane</keyword>
<evidence type="ECO:0000256" key="3">
    <source>
        <dbReference type="ARBA" id="ARBA00022606"/>
    </source>
</evidence>
<feature type="transmembrane region" description="Helical" evidence="13">
    <location>
        <begin position="276"/>
        <end position="295"/>
    </location>
</feature>
<evidence type="ECO:0000313" key="15">
    <source>
        <dbReference type="EMBL" id="KAK4806624.1"/>
    </source>
</evidence>
<dbReference type="GO" id="GO:0004984">
    <property type="term" value="F:olfactory receptor activity"/>
    <property type="evidence" value="ECO:0007669"/>
    <property type="project" value="InterPro"/>
</dbReference>
<keyword evidence="16" id="KW-1185">Reference proteome</keyword>
<keyword evidence="8 13" id="KW-0472">Membrane</keyword>
<feature type="transmembrane region" description="Helical" evidence="13">
    <location>
        <begin position="101"/>
        <end position="123"/>
    </location>
</feature>
<feature type="transmembrane region" description="Helical" evidence="13">
    <location>
        <begin position="30"/>
        <end position="53"/>
    </location>
</feature>
<comment type="subcellular location">
    <subcellularLocation>
        <location evidence="1 13">Cell membrane</location>
        <topology evidence="1 13">Multi-pass membrane protein</topology>
    </subcellularLocation>
</comment>
<dbReference type="PROSITE" id="PS50262">
    <property type="entry name" value="G_PROTEIN_RECEP_F1_2"/>
    <property type="match status" value="1"/>
</dbReference>
<dbReference type="InterPro" id="IPR050516">
    <property type="entry name" value="Olfactory_GPCR"/>
</dbReference>
<dbReference type="PANTHER" id="PTHR26452">
    <property type="entry name" value="OLFACTORY RECEPTOR"/>
    <property type="match status" value="1"/>
</dbReference>
<keyword evidence="6 13" id="KW-1133">Transmembrane helix</keyword>
<feature type="domain" description="G-protein coupled receptors family 1 profile" evidence="14">
    <location>
        <begin position="44"/>
        <end position="293"/>
    </location>
</feature>
<evidence type="ECO:0000256" key="2">
    <source>
        <dbReference type="ARBA" id="ARBA00022475"/>
    </source>
</evidence>
<feature type="transmembrane region" description="Helical" evidence="13">
    <location>
        <begin position="241"/>
        <end position="264"/>
    </location>
</feature>
<evidence type="ECO:0000256" key="9">
    <source>
        <dbReference type="ARBA" id="ARBA00023170"/>
    </source>
</evidence>
<dbReference type="PROSITE" id="PS00237">
    <property type="entry name" value="G_PROTEIN_RECEP_F1_1"/>
    <property type="match status" value="1"/>
</dbReference>
<name>A0AAN7MJ39_MYCAM</name>
<keyword evidence="11 12" id="KW-0807">Transducer</keyword>
<protein>
    <recommendedName>
        <fullName evidence="13">Olfactory receptor</fullName>
    </recommendedName>
</protein>
<dbReference type="CDD" id="cd15911">
    <property type="entry name" value="7tmA_OR11A-like"/>
    <property type="match status" value="1"/>
</dbReference>
<dbReference type="GO" id="GO:0004930">
    <property type="term" value="F:G protein-coupled receptor activity"/>
    <property type="evidence" value="ECO:0007669"/>
    <property type="project" value="UniProtKB-KW"/>
</dbReference>
<gene>
    <name evidence="15" type="ORF">QYF61_013879</name>
</gene>
<feature type="transmembrane region" description="Helical" evidence="13">
    <location>
        <begin position="144"/>
        <end position="165"/>
    </location>
</feature>
<evidence type="ECO:0000256" key="7">
    <source>
        <dbReference type="ARBA" id="ARBA00023040"/>
    </source>
</evidence>
<evidence type="ECO:0000256" key="6">
    <source>
        <dbReference type="ARBA" id="ARBA00022989"/>
    </source>
</evidence>
<keyword evidence="4 12" id="KW-0812">Transmembrane</keyword>
<dbReference type="Proteomes" id="UP001333110">
    <property type="component" value="Unassembled WGS sequence"/>
</dbReference>
<comment type="caution">
    <text evidence="15">The sequence shown here is derived from an EMBL/GenBank/DDBJ whole genome shotgun (WGS) entry which is preliminary data.</text>
</comment>
<evidence type="ECO:0000259" key="14">
    <source>
        <dbReference type="PROSITE" id="PS50262"/>
    </source>
</evidence>
<evidence type="ECO:0000256" key="8">
    <source>
        <dbReference type="ARBA" id="ARBA00023136"/>
    </source>
</evidence>
<evidence type="ECO:0000256" key="4">
    <source>
        <dbReference type="ARBA" id="ARBA00022692"/>
    </source>
</evidence>
<keyword evidence="10" id="KW-0325">Glycoprotein</keyword>
<dbReference type="AlphaFoldDB" id="A0AAN7MJ39"/>
<dbReference type="FunFam" id="1.20.1070.10:FF:000010">
    <property type="entry name" value="Olfactory receptor"/>
    <property type="match status" value="1"/>
</dbReference>
<dbReference type="Pfam" id="PF13853">
    <property type="entry name" value="7tm_4"/>
    <property type="match status" value="1"/>
</dbReference>
<evidence type="ECO:0000256" key="11">
    <source>
        <dbReference type="ARBA" id="ARBA00023224"/>
    </source>
</evidence>
<dbReference type="GO" id="GO:0005886">
    <property type="term" value="C:plasma membrane"/>
    <property type="evidence" value="ECO:0007669"/>
    <property type="project" value="UniProtKB-SubCell"/>
</dbReference>
<keyword evidence="7 12" id="KW-0297">G-protein coupled receptor</keyword>
<reference evidence="15 16" key="1">
    <citation type="journal article" date="2023" name="J. Hered.">
        <title>Chromosome-level genome of the wood stork (Mycteria americana) provides insight into avian chromosome evolution.</title>
        <authorList>
            <person name="Flamio R. Jr."/>
            <person name="Ramstad K.M."/>
        </authorList>
    </citation>
    <scope>NUCLEOTIDE SEQUENCE [LARGE SCALE GENOMIC DNA]</scope>
    <source>
        <strain evidence="15">JAX WOST 10</strain>
    </source>
</reference>
<dbReference type="SUPFAM" id="SSF81321">
    <property type="entry name" value="Family A G protein-coupled receptor-like"/>
    <property type="match status" value="1"/>
</dbReference>
<dbReference type="InterPro" id="IPR000725">
    <property type="entry name" value="Olfact_rcpt"/>
</dbReference>
<evidence type="ECO:0000256" key="13">
    <source>
        <dbReference type="RuleBase" id="RU363047"/>
    </source>
</evidence>
<proteinExistence type="inferred from homology"/>
<dbReference type="InterPro" id="IPR000276">
    <property type="entry name" value="GPCR_Rhodpsn"/>
</dbReference>
<sequence>MENAVGGNHSCITEVTLLGFSHHPGLQVPLFLLFLMIYIMTMAANISIVVLVVTDWHFHTPMYFFLGNLSCLEVCYSSTILPRLLASFLSGDRAISIRCCILQYYCFGSLTAAECCLLAVMSLDRYVAICRPLHYAALMRVRSCLRLAAGSWISGFLSTIANTYWMSGMTLCGPTDLDHFFCDFTPLLKLSCSDTSLMALVTLLLSALFTLPPFLLTLTSYMCIIVAILRIPSSTGRHKAFSTCSSHLTVITLYYGTIIFVYVLPDTDTLRPLNKLFSLFYTIITPFANPLIYSLRNHEVRETLRRAFTPRACTA</sequence>
<dbReference type="Gene3D" id="1.20.1070.10">
    <property type="entry name" value="Rhodopsin 7-helix transmembrane proteins"/>
    <property type="match status" value="1"/>
</dbReference>
<comment type="similarity">
    <text evidence="12">Belongs to the G-protein coupled receptor 1 family.</text>
</comment>
<dbReference type="EMBL" id="JAUNZN010000037">
    <property type="protein sequence ID" value="KAK4806624.1"/>
    <property type="molecule type" value="Genomic_DNA"/>
</dbReference>
<feature type="transmembrane region" description="Helical" evidence="13">
    <location>
        <begin position="62"/>
        <end position="81"/>
    </location>
</feature>
<keyword evidence="9 12" id="KW-0675">Receptor</keyword>
<dbReference type="InterPro" id="IPR017452">
    <property type="entry name" value="GPCR_Rhodpsn_7TM"/>
</dbReference>
<organism evidence="15 16">
    <name type="scientific">Mycteria americana</name>
    <name type="common">Wood stork</name>
    <dbReference type="NCBI Taxonomy" id="33587"/>
    <lineage>
        <taxon>Eukaryota</taxon>
        <taxon>Metazoa</taxon>
        <taxon>Chordata</taxon>
        <taxon>Craniata</taxon>
        <taxon>Vertebrata</taxon>
        <taxon>Euteleostomi</taxon>
        <taxon>Archelosauria</taxon>
        <taxon>Archosauria</taxon>
        <taxon>Dinosauria</taxon>
        <taxon>Saurischia</taxon>
        <taxon>Theropoda</taxon>
        <taxon>Coelurosauria</taxon>
        <taxon>Aves</taxon>
        <taxon>Neognathae</taxon>
        <taxon>Neoaves</taxon>
        <taxon>Aequornithes</taxon>
        <taxon>Ciconiiformes</taxon>
        <taxon>Ciconiidae</taxon>
        <taxon>Mycteria</taxon>
    </lineage>
</organism>
<evidence type="ECO:0000256" key="5">
    <source>
        <dbReference type="ARBA" id="ARBA00022725"/>
    </source>
</evidence>
<evidence type="ECO:0000256" key="12">
    <source>
        <dbReference type="RuleBase" id="RU000688"/>
    </source>
</evidence>
<dbReference type="PRINTS" id="PR00245">
    <property type="entry name" value="OLFACTORYR"/>
</dbReference>
<dbReference type="PRINTS" id="PR00237">
    <property type="entry name" value="GPCRRHODOPSN"/>
</dbReference>